<dbReference type="EMBL" id="BLAF01000012">
    <property type="protein sequence ID" value="GES19556.1"/>
    <property type="molecule type" value="Genomic_DNA"/>
</dbReference>
<proteinExistence type="predicted"/>
<evidence type="ECO:0000313" key="2">
    <source>
        <dbReference type="Proteomes" id="UP000377595"/>
    </source>
</evidence>
<organism evidence="1 2">
    <name type="scientific">Acrocarpospora pleiomorpha</name>
    <dbReference type="NCBI Taxonomy" id="90975"/>
    <lineage>
        <taxon>Bacteria</taxon>
        <taxon>Bacillati</taxon>
        <taxon>Actinomycetota</taxon>
        <taxon>Actinomycetes</taxon>
        <taxon>Streptosporangiales</taxon>
        <taxon>Streptosporangiaceae</taxon>
        <taxon>Acrocarpospora</taxon>
    </lineage>
</organism>
<gene>
    <name evidence="1" type="ORF">Aple_024520</name>
</gene>
<dbReference type="AlphaFoldDB" id="A0A5M3XFY8"/>
<dbReference type="Proteomes" id="UP000377595">
    <property type="component" value="Unassembled WGS sequence"/>
</dbReference>
<dbReference type="RefSeq" id="WP_155344640.1">
    <property type="nucleotide sequence ID" value="NZ_BLAF01000012.1"/>
</dbReference>
<protein>
    <submittedName>
        <fullName evidence="1">Uncharacterized protein</fullName>
    </submittedName>
</protein>
<accession>A0A5M3XFY8</accession>
<sequence>MVLFSWLDLPVGDSVRADLLRAVLRSLDLGSRSDLLESDRSASDRVRVVVVVVDVGGGGLRGGGLFAATGSGAGLKGLRGAEGVGIPRRVGGPTVRGTFEVSGELGEAGIGRLGTGGRVSGANLSVNGGSFALPGIRITGGRLAETDFNGWEVNVGVGGLDRPTLV</sequence>
<comment type="caution">
    <text evidence="1">The sequence shown here is derived from an EMBL/GenBank/DDBJ whole genome shotgun (WGS) entry which is preliminary data.</text>
</comment>
<name>A0A5M3XFY8_9ACTN</name>
<reference evidence="1 2" key="1">
    <citation type="submission" date="2019-10" db="EMBL/GenBank/DDBJ databases">
        <title>Whole genome shotgun sequence of Acrocarpospora pleiomorpha NBRC 16267.</title>
        <authorList>
            <person name="Ichikawa N."/>
            <person name="Kimura A."/>
            <person name="Kitahashi Y."/>
            <person name="Komaki H."/>
            <person name="Oguchi A."/>
        </authorList>
    </citation>
    <scope>NUCLEOTIDE SEQUENCE [LARGE SCALE GENOMIC DNA]</scope>
    <source>
        <strain evidence="1 2">NBRC 16267</strain>
    </source>
</reference>
<evidence type="ECO:0000313" key="1">
    <source>
        <dbReference type="EMBL" id="GES19556.1"/>
    </source>
</evidence>
<keyword evidence="2" id="KW-1185">Reference proteome</keyword>